<gene>
    <name evidence="10" type="ORF">S01H4_43348</name>
</gene>
<evidence type="ECO:0000256" key="6">
    <source>
        <dbReference type="ARBA" id="ARBA00023146"/>
    </source>
</evidence>
<keyword evidence="2" id="KW-0436">Ligase</keyword>
<dbReference type="InterPro" id="IPR009080">
    <property type="entry name" value="tRNAsynth_Ia_anticodon-bd"/>
</dbReference>
<comment type="catalytic activity">
    <reaction evidence="8">
        <text>tRNA(Val) + L-valine + ATP = L-valyl-tRNA(Val) + AMP + diphosphate</text>
        <dbReference type="Rhea" id="RHEA:10704"/>
        <dbReference type="Rhea" id="RHEA-COMP:9672"/>
        <dbReference type="Rhea" id="RHEA-COMP:9708"/>
        <dbReference type="ChEBI" id="CHEBI:30616"/>
        <dbReference type="ChEBI" id="CHEBI:33019"/>
        <dbReference type="ChEBI" id="CHEBI:57762"/>
        <dbReference type="ChEBI" id="CHEBI:78442"/>
        <dbReference type="ChEBI" id="CHEBI:78537"/>
        <dbReference type="ChEBI" id="CHEBI:456215"/>
        <dbReference type="EC" id="6.1.1.9"/>
    </reaction>
</comment>
<dbReference type="GO" id="GO:0005829">
    <property type="term" value="C:cytosol"/>
    <property type="evidence" value="ECO:0007669"/>
    <property type="project" value="TreeGrafter"/>
</dbReference>
<dbReference type="GO" id="GO:0006438">
    <property type="term" value="P:valyl-tRNA aminoacylation"/>
    <property type="evidence" value="ECO:0007669"/>
    <property type="project" value="InterPro"/>
</dbReference>
<dbReference type="AlphaFoldDB" id="X1CZ61"/>
<organism evidence="10">
    <name type="scientific">marine sediment metagenome</name>
    <dbReference type="NCBI Taxonomy" id="412755"/>
    <lineage>
        <taxon>unclassified sequences</taxon>
        <taxon>metagenomes</taxon>
        <taxon>ecological metagenomes</taxon>
    </lineage>
</organism>
<dbReference type="InterPro" id="IPR033705">
    <property type="entry name" value="Anticodon_Ia_Val"/>
</dbReference>
<evidence type="ECO:0000256" key="8">
    <source>
        <dbReference type="ARBA" id="ARBA00047552"/>
    </source>
</evidence>
<dbReference type="GO" id="GO:0005524">
    <property type="term" value="F:ATP binding"/>
    <property type="evidence" value="ECO:0007669"/>
    <property type="project" value="UniProtKB-KW"/>
</dbReference>
<comment type="caution">
    <text evidence="10">The sequence shown here is derived from an EMBL/GenBank/DDBJ whole genome shotgun (WGS) entry which is preliminary data.</text>
</comment>
<dbReference type="EC" id="6.1.1.9" evidence="1"/>
<reference evidence="10" key="1">
    <citation type="journal article" date="2014" name="Front. Microbiol.">
        <title>High frequency of phylogenetically diverse reductive dehalogenase-homologous genes in deep subseafloor sedimentary metagenomes.</title>
        <authorList>
            <person name="Kawai M."/>
            <person name="Futagami T."/>
            <person name="Toyoda A."/>
            <person name="Takaki Y."/>
            <person name="Nishi S."/>
            <person name="Hori S."/>
            <person name="Arai W."/>
            <person name="Tsubouchi T."/>
            <person name="Morono Y."/>
            <person name="Uchiyama I."/>
            <person name="Ito T."/>
            <person name="Fujiyama A."/>
            <person name="Inagaki F."/>
            <person name="Takami H."/>
        </authorList>
    </citation>
    <scope>NUCLEOTIDE SEQUENCE</scope>
    <source>
        <strain evidence="10">Expedition CK06-06</strain>
    </source>
</reference>
<keyword evidence="5" id="KW-0648">Protein biosynthesis</keyword>
<sequence>MGEGRTPYHSEDLHFVSYRFDLLAQELYDFTWHEYCDWYLELTKPILVGSNEEIKAATRHTLIYVLETLLRLLHPIIPFVTEELWQNVAPLAGVKGETIMLASYPEF</sequence>
<dbReference type="PANTHER" id="PTHR11946:SF93">
    <property type="entry name" value="VALINE--TRNA LIGASE, CHLOROPLASTIC_MITOCHONDRIAL 2"/>
    <property type="match status" value="1"/>
</dbReference>
<dbReference type="EMBL" id="BART01023906">
    <property type="protein sequence ID" value="GAG98187.1"/>
    <property type="molecule type" value="Genomic_DNA"/>
</dbReference>
<feature type="non-terminal residue" evidence="10">
    <location>
        <position position="107"/>
    </location>
</feature>
<evidence type="ECO:0000256" key="2">
    <source>
        <dbReference type="ARBA" id="ARBA00022598"/>
    </source>
</evidence>
<feature type="domain" description="Methionyl/Valyl/Leucyl/Isoleucyl-tRNA synthetase anticodon-binding" evidence="9">
    <location>
        <begin position="15"/>
        <end position="106"/>
    </location>
</feature>
<protein>
    <recommendedName>
        <fullName evidence="1">valine--tRNA ligase</fullName>
        <ecNumber evidence="1">6.1.1.9</ecNumber>
    </recommendedName>
    <alternativeName>
        <fullName evidence="7">Valyl-tRNA synthetase</fullName>
    </alternativeName>
</protein>
<keyword evidence="3" id="KW-0547">Nucleotide-binding</keyword>
<dbReference type="InterPro" id="IPR013155">
    <property type="entry name" value="M/V/L/I-tRNA-synth_anticd-bd"/>
</dbReference>
<dbReference type="GO" id="GO:0004832">
    <property type="term" value="F:valine-tRNA ligase activity"/>
    <property type="evidence" value="ECO:0007669"/>
    <property type="project" value="UniProtKB-EC"/>
</dbReference>
<evidence type="ECO:0000256" key="7">
    <source>
        <dbReference type="ARBA" id="ARBA00029936"/>
    </source>
</evidence>
<dbReference type="CDD" id="cd07962">
    <property type="entry name" value="Anticodon_Ia_Val"/>
    <property type="match status" value="1"/>
</dbReference>
<accession>X1CZ61</accession>
<keyword evidence="4" id="KW-0067">ATP-binding</keyword>
<evidence type="ECO:0000256" key="5">
    <source>
        <dbReference type="ARBA" id="ARBA00022917"/>
    </source>
</evidence>
<evidence type="ECO:0000313" key="10">
    <source>
        <dbReference type="EMBL" id="GAG98187.1"/>
    </source>
</evidence>
<name>X1CZ61_9ZZZZ</name>
<keyword evidence="6" id="KW-0030">Aminoacyl-tRNA synthetase</keyword>
<dbReference type="InterPro" id="IPR002303">
    <property type="entry name" value="Valyl-tRNA_ligase"/>
</dbReference>
<evidence type="ECO:0000256" key="3">
    <source>
        <dbReference type="ARBA" id="ARBA00022741"/>
    </source>
</evidence>
<dbReference type="Gene3D" id="1.10.730.10">
    <property type="entry name" value="Isoleucyl-tRNA Synthetase, Domain 1"/>
    <property type="match status" value="1"/>
</dbReference>
<evidence type="ECO:0000256" key="4">
    <source>
        <dbReference type="ARBA" id="ARBA00022840"/>
    </source>
</evidence>
<evidence type="ECO:0000259" key="9">
    <source>
        <dbReference type="Pfam" id="PF08264"/>
    </source>
</evidence>
<evidence type="ECO:0000256" key="1">
    <source>
        <dbReference type="ARBA" id="ARBA00013169"/>
    </source>
</evidence>
<proteinExistence type="predicted"/>
<dbReference type="SUPFAM" id="SSF47323">
    <property type="entry name" value="Anticodon-binding domain of a subclass of class I aminoacyl-tRNA synthetases"/>
    <property type="match status" value="1"/>
</dbReference>
<dbReference type="PANTHER" id="PTHR11946">
    <property type="entry name" value="VALYL-TRNA SYNTHETASES"/>
    <property type="match status" value="1"/>
</dbReference>
<dbReference type="Pfam" id="PF08264">
    <property type="entry name" value="Anticodon_1"/>
    <property type="match status" value="1"/>
</dbReference>